<dbReference type="EMBL" id="JBHRVA010000003">
    <property type="protein sequence ID" value="MFC3303880.1"/>
    <property type="molecule type" value="Genomic_DNA"/>
</dbReference>
<dbReference type="Gene3D" id="3.40.50.720">
    <property type="entry name" value="NAD(P)-binding Rossmann-like Domain"/>
    <property type="match status" value="1"/>
</dbReference>
<evidence type="ECO:0000259" key="2">
    <source>
        <dbReference type="Pfam" id="PF01370"/>
    </source>
</evidence>
<feature type="domain" description="NAD-dependent epimerase/dehydratase" evidence="2">
    <location>
        <begin position="3"/>
        <end position="247"/>
    </location>
</feature>
<dbReference type="PRINTS" id="PR01713">
    <property type="entry name" value="NUCEPIMERASE"/>
</dbReference>
<name>A0ABV7MEK6_9PROT</name>
<keyword evidence="4" id="KW-1185">Reference proteome</keyword>
<dbReference type="RefSeq" id="WP_189576823.1">
    <property type="nucleotide sequence ID" value="NZ_BMXU01000002.1"/>
</dbReference>
<dbReference type="SUPFAM" id="SSF51735">
    <property type="entry name" value="NAD(P)-binding Rossmann-fold domains"/>
    <property type="match status" value="1"/>
</dbReference>
<evidence type="ECO:0000313" key="3">
    <source>
        <dbReference type="EMBL" id="MFC3303880.1"/>
    </source>
</evidence>
<evidence type="ECO:0000256" key="1">
    <source>
        <dbReference type="ARBA" id="ARBA00023027"/>
    </source>
</evidence>
<gene>
    <name evidence="3" type="ORF">ACFONP_14200</name>
</gene>
<sequence length="320" mass="35521">MTILITGAAGFIGSHTATALLARGETIIGVDNLNDYYDVGLKETRLKQLREHDRFTFIKADIAEPSIQDKLSGLGIDRIIHLAAQAGVRFSIESPRSYTHSNIAGQTEMLELARALKPQHMVYASSSSVYGANTKIPFAEDDRTDSPVSFYGATKKSCELLSESYARLYGLKLTGLRFFTVYGPMGRPDMAYMIFARKIMAGEPIDVFGEGEMGRDFTYVDDCVAGIIASLDNPPDGDPAHRVFNLGNDQPESLGDFIGYLEEHLGRKAQKNFLPMQPGDVRRTWADISRARDLLGYDPKTSLKDGLGKFVDWYKEYYGN</sequence>
<reference evidence="4" key="1">
    <citation type="journal article" date="2019" name="Int. J. Syst. Evol. Microbiol.">
        <title>The Global Catalogue of Microorganisms (GCM) 10K type strain sequencing project: providing services to taxonomists for standard genome sequencing and annotation.</title>
        <authorList>
            <consortium name="The Broad Institute Genomics Platform"/>
            <consortium name="The Broad Institute Genome Sequencing Center for Infectious Disease"/>
            <person name="Wu L."/>
            <person name="Ma J."/>
        </authorList>
    </citation>
    <scope>NUCLEOTIDE SEQUENCE [LARGE SCALE GENOMIC DNA]</scope>
    <source>
        <strain evidence="4">KCTC 22245</strain>
    </source>
</reference>
<organism evidence="3 4">
    <name type="scientific">Parvularcula lutaonensis</name>
    <dbReference type="NCBI Taxonomy" id="491923"/>
    <lineage>
        <taxon>Bacteria</taxon>
        <taxon>Pseudomonadati</taxon>
        <taxon>Pseudomonadota</taxon>
        <taxon>Alphaproteobacteria</taxon>
        <taxon>Parvularculales</taxon>
        <taxon>Parvularculaceae</taxon>
        <taxon>Parvularcula</taxon>
    </lineage>
</organism>
<dbReference type="Pfam" id="PF01370">
    <property type="entry name" value="Epimerase"/>
    <property type="match status" value="1"/>
</dbReference>
<keyword evidence="1" id="KW-0520">NAD</keyword>
<dbReference type="PANTHER" id="PTHR43574">
    <property type="entry name" value="EPIMERASE-RELATED"/>
    <property type="match status" value="1"/>
</dbReference>
<evidence type="ECO:0000313" key="4">
    <source>
        <dbReference type="Proteomes" id="UP001595607"/>
    </source>
</evidence>
<proteinExistence type="predicted"/>
<comment type="caution">
    <text evidence="3">The sequence shown here is derived from an EMBL/GenBank/DDBJ whole genome shotgun (WGS) entry which is preliminary data.</text>
</comment>
<dbReference type="InterPro" id="IPR001509">
    <property type="entry name" value="Epimerase_deHydtase"/>
</dbReference>
<protein>
    <submittedName>
        <fullName evidence="3">NAD-dependent epimerase/dehydratase family protein</fullName>
    </submittedName>
</protein>
<dbReference type="InterPro" id="IPR036291">
    <property type="entry name" value="NAD(P)-bd_dom_sf"/>
</dbReference>
<dbReference type="Proteomes" id="UP001595607">
    <property type="component" value="Unassembled WGS sequence"/>
</dbReference>
<accession>A0ABV7MEK6</accession>